<comment type="subcellular location">
    <subcellularLocation>
        <location evidence="1">Cell envelope</location>
    </subcellularLocation>
</comment>
<keyword evidence="3 7" id="KW-0732">Signal</keyword>
<dbReference type="PANTHER" id="PTHR34820">
    <property type="entry name" value="INNER MEMBRANE PROTEIN YEBZ"/>
    <property type="match status" value="1"/>
</dbReference>
<dbReference type="Gene3D" id="2.60.40.1220">
    <property type="match status" value="1"/>
</dbReference>
<keyword evidence="6" id="KW-0812">Transmembrane</keyword>
<keyword evidence="10" id="KW-1185">Reference proteome</keyword>
<organism evidence="9 10">
    <name type="scientific">Nonomuraea mangrovi</name>
    <dbReference type="NCBI Taxonomy" id="2316207"/>
    <lineage>
        <taxon>Bacteria</taxon>
        <taxon>Bacillati</taxon>
        <taxon>Actinomycetota</taxon>
        <taxon>Actinomycetes</taxon>
        <taxon>Streptosporangiales</taxon>
        <taxon>Streptosporangiaceae</taxon>
        <taxon>Nonomuraea</taxon>
    </lineage>
</organism>
<feature type="transmembrane region" description="Helical" evidence="6">
    <location>
        <begin position="157"/>
        <end position="176"/>
    </location>
</feature>
<dbReference type="InterPro" id="IPR014756">
    <property type="entry name" value="Ig_E-set"/>
</dbReference>
<evidence type="ECO:0000259" key="8">
    <source>
        <dbReference type="Pfam" id="PF04234"/>
    </source>
</evidence>
<feature type="region of interest" description="Disordered" evidence="5">
    <location>
        <begin position="182"/>
        <end position="221"/>
    </location>
</feature>
<dbReference type="Pfam" id="PF04234">
    <property type="entry name" value="CopC"/>
    <property type="match status" value="1"/>
</dbReference>
<feature type="compositionally biased region" description="Low complexity" evidence="5">
    <location>
        <begin position="182"/>
        <end position="198"/>
    </location>
</feature>
<feature type="signal peptide" evidence="7">
    <location>
        <begin position="1"/>
        <end position="24"/>
    </location>
</feature>
<keyword evidence="2" id="KW-0479">Metal-binding</keyword>
<keyword evidence="6" id="KW-0472">Membrane</keyword>
<dbReference type="InterPro" id="IPR014755">
    <property type="entry name" value="Cu-Rt/internalin_Ig-like"/>
</dbReference>
<evidence type="ECO:0000256" key="6">
    <source>
        <dbReference type="SAM" id="Phobius"/>
    </source>
</evidence>
<dbReference type="RefSeq" id="WP_379573818.1">
    <property type="nucleotide sequence ID" value="NZ_JBHUFV010000033.1"/>
</dbReference>
<evidence type="ECO:0000256" key="2">
    <source>
        <dbReference type="ARBA" id="ARBA00022723"/>
    </source>
</evidence>
<evidence type="ECO:0000313" key="10">
    <source>
        <dbReference type="Proteomes" id="UP001597368"/>
    </source>
</evidence>
<keyword evidence="6" id="KW-1133">Transmembrane helix</keyword>
<proteinExistence type="predicted"/>
<dbReference type="PANTHER" id="PTHR34820:SF4">
    <property type="entry name" value="INNER MEMBRANE PROTEIN YEBZ"/>
    <property type="match status" value="1"/>
</dbReference>
<dbReference type="SUPFAM" id="SSF81296">
    <property type="entry name" value="E set domains"/>
    <property type="match status" value="1"/>
</dbReference>
<feature type="domain" description="CopC" evidence="8">
    <location>
        <begin position="25"/>
        <end position="118"/>
    </location>
</feature>
<gene>
    <name evidence="9" type="ORF">ACFSKW_20165</name>
</gene>
<evidence type="ECO:0000256" key="7">
    <source>
        <dbReference type="SAM" id="SignalP"/>
    </source>
</evidence>
<evidence type="ECO:0000313" key="9">
    <source>
        <dbReference type="EMBL" id="MFD1933781.1"/>
    </source>
</evidence>
<keyword evidence="4" id="KW-0186">Copper</keyword>
<evidence type="ECO:0000256" key="4">
    <source>
        <dbReference type="ARBA" id="ARBA00023008"/>
    </source>
</evidence>
<protein>
    <submittedName>
        <fullName evidence="9">Copper resistance protein CopC</fullName>
    </submittedName>
</protein>
<evidence type="ECO:0000256" key="1">
    <source>
        <dbReference type="ARBA" id="ARBA00004196"/>
    </source>
</evidence>
<feature type="chain" id="PRO_5046951755" evidence="7">
    <location>
        <begin position="25"/>
        <end position="221"/>
    </location>
</feature>
<sequence>MRRLLTVLLLACAALGVTVAPAQAHNVLTGSDPKEGAALPSAPEQVTLEFDQPARQGFAQVTVTGPDGGRWEAAQATVNGSKVTARLRPLGPAGAYVIGYRILSADGHPVSGKVTFTLTVAGTGTPASQAPAPQQSQAADLGAQAAEAAANGGAGMAIVWVVGALVLLGAGTVIALRRAAPSPATNPSASAQTATTAAGPGDHPVASAGGTATRADGQVDA</sequence>
<dbReference type="InterPro" id="IPR007348">
    <property type="entry name" value="CopC_dom"/>
</dbReference>
<name>A0ABW4SWA6_9ACTN</name>
<comment type="caution">
    <text evidence="9">The sequence shown here is derived from an EMBL/GenBank/DDBJ whole genome shotgun (WGS) entry which is preliminary data.</text>
</comment>
<reference evidence="10" key="1">
    <citation type="journal article" date="2019" name="Int. J. Syst. Evol. Microbiol.">
        <title>The Global Catalogue of Microorganisms (GCM) 10K type strain sequencing project: providing services to taxonomists for standard genome sequencing and annotation.</title>
        <authorList>
            <consortium name="The Broad Institute Genomics Platform"/>
            <consortium name="The Broad Institute Genome Sequencing Center for Infectious Disease"/>
            <person name="Wu L."/>
            <person name="Ma J."/>
        </authorList>
    </citation>
    <scope>NUCLEOTIDE SEQUENCE [LARGE SCALE GENOMIC DNA]</scope>
    <source>
        <strain evidence="10">ICMP 6774ER</strain>
    </source>
</reference>
<evidence type="ECO:0000256" key="3">
    <source>
        <dbReference type="ARBA" id="ARBA00022729"/>
    </source>
</evidence>
<evidence type="ECO:0000256" key="5">
    <source>
        <dbReference type="SAM" id="MobiDB-lite"/>
    </source>
</evidence>
<accession>A0ABW4SWA6</accession>
<dbReference type="Proteomes" id="UP001597368">
    <property type="component" value="Unassembled WGS sequence"/>
</dbReference>
<dbReference type="EMBL" id="JBHUFV010000033">
    <property type="protein sequence ID" value="MFD1933781.1"/>
    <property type="molecule type" value="Genomic_DNA"/>
</dbReference>
<dbReference type="InterPro" id="IPR032694">
    <property type="entry name" value="CopC/D"/>
</dbReference>